<evidence type="ECO:0000313" key="2">
    <source>
        <dbReference type="EMBL" id="MFC7147622.1"/>
    </source>
</evidence>
<protein>
    <submittedName>
        <fullName evidence="2">YqzE family protein</fullName>
    </submittedName>
</protein>
<dbReference type="RefSeq" id="WP_378048337.1">
    <property type="nucleotide sequence ID" value="NZ_JBHMDN010000016.1"/>
</dbReference>
<accession>A0ABW2F366</accession>
<reference evidence="3" key="1">
    <citation type="journal article" date="2019" name="Int. J. Syst. Evol. Microbiol.">
        <title>The Global Catalogue of Microorganisms (GCM) 10K type strain sequencing project: providing services to taxonomists for standard genome sequencing and annotation.</title>
        <authorList>
            <consortium name="The Broad Institute Genomics Platform"/>
            <consortium name="The Broad Institute Genome Sequencing Center for Infectious Disease"/>
            <person name="Wu L."/>
            <person name="Ma J."/>
        </authorList>
    </citation>
    <scope>NUCLEOTIDE SEQUENCE [LARGE SCALE GENOMIC DNA]</scope>
    <source>
        <strain evidence="3">KCTC 12907</strain>
    </source>
</reference>
<organism evidence="2 3">
    <name type="scientific">Cohnella cellulosilytica</name>
    <dbReference type="NCBI Taxonomy" id="986710"/>
    <lineage>
        <taxon>Bacteria</taxon>
        <taxon>Bacillati</taxon>
        <taxon>Bacillota</taxon>
        <taxon>Bacilli</taxon>
        <taxon>Bacillales</taxon>
        <taxon>Paenibacillaceae</taxon>
        <taxon>Cohnella</taxon>
    </lineage>
</organism>
<evidence type="ECO:0000313" key="3">
    <source>
        <dbReference type="Proteomes" id="UP001596378"/>
    </source>
</evidence>
<dbReference type="InterPro" id="IPR025622">
    <property type="entry name" value="YqzE"/>
</dbReference>
<gene>
    <name evidence="2" type="ORF">ACFQMJ_03650</name>
</gene>
<evidence type="ECO:0000256" key="1">
    <source>
        <dbReference type="SAM" id="Phobius"/>
    </source>
</evidence>
<sequence length="73" mass="8795">MDGTEYLKYVTERVVTYMERPREEEKRETHGKEPWLTRWFGVAPMGLMVWWASRSDRKSKTRPEARSMDSARN</sequence>
<feature type="transmembrane region" description="Helical" evidence="1">
    <location>
        <begin position="35"/>
        <end position="52"/>
    </location>
</feature>
<keyword evidence="1" id="KW-0472">Membrane</keyword>
<dbReference type="Proteomes" id="UP001596378">
    <property type="component" value="Unassembled WGS sequence"/>
</dbReference>
<name>A0ABW2F366_9BACL</name>
<keyword evidence="1" id="KW-1133">Transmembrane helix</keyword>
<keyword evidence="1" id="KW-0812">Transmembrane</keyword>
<dbReference type="Pfam" id="PF14038">
    <property type="entry name" value="YqzE"/>
    <property type="match status" value="1"/>
</dbReference>
<comment type="caution">
    <text evidence="2">The sequence shown here is derived from an EMBL/GenBank/DDBJ whole genome shotgun (WGS) entry which is preliminary data.</text>
</comment>
<proteinExistence type="predicted"/>
<dbReference type="EMBL" id="JBHTAI010000002">
    <property type="protein sequence ID" value="MFC7147622.1"/>
    <property type="molecule type" value="Genomic_DNA"/>
</dbReference>
<keyword evidence="3" id="KW-1185">Reference proteome</keyword>